<evidence type="ECO:0000256" key="9">
    <source>
        <dbReference type="RuleBase" id="RU363093"/>
    </source>
</evidence>
<evidence type="ECO:0000256" key="8">
    <source>
        <dbReference type="ARBA" id="ARBA00048337"/>
    </source>
</evidence>
<comment type="subunit">
    <text evidence="4">Homotetramer.</text>
</comment>
<keyword evidence="9" id="KW-0378">Hydrolase</keyword>
<keyword evidence="12" id="KW-1185">Reference proteome</keyword>
<dbReference type="Gene3D" id="1.20.910.10">
    <property type="entry name" value="Heme oxygenase-like"/>
    <property type="match status" value="1"/>
</dbReference>
<dbReference type="AlphaFoldDB" id="A0A1G6VFL1"/>
<evidence type="ECO:0000256" key="1">
    <source>
        <dbReference type="ARBA" id="ARBA00001881"/>
    </source>
</evidence>
<dbReference type="STRING" id="2741.SAMN04489866_1046"/>
<feature type="domain" description="Thiaminase-2/PQQC" evidence="10">
    <location>
        <begin position="8"/>
        <end position="216"/>
    </location>
</feature>
<comment type="pathway">
    <text evidence="2 9">Cofactor biosynthesis; thiamine diphosphate biosynthesis.</text>
</comment>
<evidence type="ECO:0000256" key="6">
    <source>
        <dbReference type="ARBA" id="ARBA00013647"/>
    </source>
</evidence>
<dbReference type="GO" id="GO:0050334">
    <property type="term" value="F:thiaminase activity"/>
    <property type="evidence" value="ECO:0007669"/>
    <property type="project" value="UniProtKB-EC"/>
</dbReference>
<dbReference type="PANTHER" id="PTHR43198:SF2">
    <property type="entry name" value="SI:CH1073-67J19.1-RELATED"/>
    <property type="match status" value="1"/>
</dbReference>
<proteinExistence type="inferred from homology"/>
<dbReference type="PANTHER" id="PTHR43198">
    <property type="entry name" value="BIFUNCTIONAL TH2 PROTEIN"/>
    <property type="match status" value="1"/>
</dbReference>
<dbReference type="InterPro" id="IPR016084">
    <property type="entry name" value="Haem_Oase-like_multi-hlx"/>
</dbReference>
<protein>
    <recommendedName>
        <fullName evidence="6 9">Aminopyrimidine aminohydrolase</fullName>
        <ecNumber evidence="5 9">3.5.99.2</ecNumber>
    </recommendedName>
</protein>
<dbReference type="OrthoDB" id="34166at2"/>
<name>A0A1G6VFL1_PEPNI</name>
<evidence type="ECO:0000256" key="4">
    <source>
        <dbReference type="ARBA" id="ARBA00011881"/>
    </source>
</evidence>
<organism evidence="11 12">
    <name type="scientific">Peptococcus niger</name>
    <dbReference type="NCBI Taxonomy" id="2741"/>
    <lineage>
        <taxon>Bacteria</taxon>
        <taxon>Bacillati</taxon>
        <taxon>Bacillota</taxon>
        <taxon>Clostridia</taxon>
        <taxon>Eubacteriales</taxon>
        <taxon>Peptococcaceae</taxon>
        <taxon>Peptococcus</taxon>
    </lineage>
</organism>
<comment type="function">
    <text evidence="9">Catalyzes an amino-pyrimidine hydrolysis reaction at the C5' of the pyrimidine moiety of thiamine compounds, a reaction that is part of a thiamine salvage pathway.</text>
</comment>
<gene>
    <name evidence="11" type="ORF">SAMN04489866_1046</name>
</gene>
<dbReference type="EMBL" id="FNAF01000004">
    <property type="protein sequence ID" value="SDD51626.1"/>
    <property type="molecule type" value="Genomic_DNA"/>
</dbReference>
<comment type="catalytic activity">
    <reaction evidence="8 9">
        <text>thiamine + H2O = 5-(2-hydroxyethyl)-4-methylthiazole + 4-amino-5-hydroxymethyl-2-methylpyrimidine + H(+)</text>
        <dbReference type="Rhea" id="RHEA:17509"/>
        <dbReference type="ChEBI" id="CHEBI:15377"/>
        <dbReference type="ChEBI" id="CHEBI:15378"/>
        <dbReference type="ChEBI" id="CHEBI:16892"/>
        <dbReference type="ChEBI" id="CHEBI:17957"/>
        <dbReference type="ChEBI" id="CHEBI:18385"/>
        <dbReference type="EC" id="3.5.99.2"/>
    </reaction>
</comment>
<keyword evidence="7 9" id="KW-0784">Thiamine biosynthesis</keyword>
<dbReference type="GO" id="GO:0009228">
    <property type="term" value="P:thiamine biosynthetic process"/>
    <property type="evidence" value="ECO:0007669"/>
    <property type="project" value="UniProtKB-KW"/>
</dbReference>
<dbReference type="GO" id="GO:0005829">
    <property type="term" value="C:cytosol"/>
    <property type="evidence" value="ECO:0007669"/>
    <property type="project" value="TreeGrafter"/>
</dbReference>
<evidence type="ECO:0000259" key="10">
    <source>
        <dbReference type="Pfam" id="PF03070"/>
    </source>
</evidence>
<dbReference type="InterPro" id="IPR004305">
    <property type="entry name" value="Thiaminase-2/PQQC"/>
</dbReference>
<evidence type="ECO:0000256" key="2">
    <source>
        <dbReference type="ARBA" id="ARBA00004948"/>
    </source>
</evidence>
<reference evidence="11 12" key="1">
    <citation type="submission" date="2016-10" db="EMBL/GenBank/DDBJ databases">
        <authorList>
            <person name="de Groot N.N."/>
        </authorList>
    </citation>
    <scope>NUCLEOTIDE SEQUENCE [LARGE SCALE GENOMIC DNA]</scope>
    <source>
        <strain evidence="11 12">DSM 20475</strain>
    </source>
</reference>
<dbReference type="EC" id="3.5.99.2" evidence="5 9"/>
<dbReference type="CDD" id="cd19366">
    <property type="entry name" value="TenA_C_BhTenA-like"/>
    <property type="match status" value="1"/>
</dbReference>
<dbReference type="NCBIfam" id="TIGR04306">
    <property type="entry name" value="salvage_TenA"/>
    <property type="match status" value="1"/>
</dbReference>
<dbReference type="Pfam" id="PF03070">
    <property type="entry name" value="TENA_THI-4"/>
    <property type="match status" value="1"/>
</dbReference>
<accession>A0A1G6VFL1</accession>
<dbReference type="GO" id="GO:0009229">
    <property type="term" value="P:thiamine diphosphate biosynthetic process"/>
    <property type="evidence" value="ECO:0007669"/>
    <property type="project" value="UniProtKB-UniPathway"/>
</dbReference>
<evidence type="ECO:0000313" key="12">
    <source>
        <dbReference type="Proteomes" id="UP000198995"/>
    </source>
</evidence>
<comment type="similarity">
    <text evidence="3 9">Belongs to the TenA family.</text>
</comment>
<comment type="catalytic activity">
    <reaction evidence="1 9">
        <text>4-amino-5-aminomethyl-2-methylpyrimidine + H2O = 4-amino-5-hydroxymethyl-2-methylpyrimidine + NH4(+)</text>
        <dbReference type="Rhea" id="RHEA:31799"/>
        <dbReference type="ChEBI" id="CHEBI:15377"/>
        <dbReference type="ChEBI" id="CHEBI:16892"/>
        <dbReference type="ChEBI" id="CHEBI:28938"/>
        <dbReference type="ChEBI" id="CHEBI:63416"/>
        <dbReference type="EC" id="3.5.99.2"/>
    </reaction>
</comment>
<evidence type="ECO:0000313" key="11">
    <source>
        <dbReference type="EMBL" id="SDD51626.1"/>
    </source>
</evidence>
<dbReference type="InterPro" id="IPR027574">
    <property type="entry name" value="Thiaminase_II"/>
</dbReference>
<dbReference type="SUPFAM" id="SSF48613">
    <property type="entry name" value="Heme oxygenase-like"/>
    <property type="match status" value="1"/>
</dbReference>
<evidence type="ECO:0000256" key="7">
    <source>
        <dbReference type="ARBA" id="ARBA00022977"/>
    </source>
</evidence>
<evidence type="ECO:0000256" key="5">
    <source>
        <dbReference type="ARBA" id="ARBA00012684"/>
    </source>
</evidence>
<sequence>MQFTERIWPKIQPLWDSYMTHPFVQGLGDGSLPLEKFKHWLAQDYVYLVEYARLFAIGTAKAPSLEIMNTYAKGLDGVLFMEMNLHRQYAASFGMAEETLLATQPSAVNLAYTSYMLNKAQSGGIENVVAALLACSWSYNHIGLNLAKEPGALTDNPYASWIEMYAGDEFTALNDAAMALMNQLTEGKPAHELDALEDVVIKTGYFEYLFWDMCWEEATWPAAIPGVQ</sequence>
<dbReference type="RefSeq" id="WP_091791476.1">
    <property type="nucleotide sequence ID" value="NZ_FNAF01000004.1"/>
</dbReference>
<dbReference type="Proteomes" id="UP000198995">
    <property type="component" value="Unassembled WGS sequence"/>
</dbReference>
<evidence type="ECO:0000256" key="3">
    <source>
        <dbReference type="ARBA" id="ARBA00010264"/>
    </source>
</evidence>
<dbReference type="UniPathway" id="UPA00060"/>
<dbReference type="InterPro" id="IPR050967">
    <property type="entry name" value="Thiamine_Salvage_TenA"/>
</dbReference>